<keyword evidence="2" id="KW-1185">Reference proteome</keyword>
<protein>
    <submittedName>
        <fullName evidence="1">Uncharacterized protein</fullName>
    </submittedName>
</protein>
<gene>
    <name evidence="1" type="ORF">T4D_4960</name>
</gene>
<name>A0A0V1G3E2_TRIPS</name>
<evidence type="ECO:0000313" key="2">
    <source>
        <dbReference type="Proteomes" id="UP000054995"/>
    </source>
</evidence>
<dbReference type="AlphaFoldDB" id="A0A0V1G3E2"/>
<sequence length="98" mass="11172">MRDVVAQFPNFGHQKLFQEGVCLMKCSENVRLGGVRASTSCDEPSQCTQEALDRQVRDKFQVYGSENHTLAFNPFLFFSLLPDFGWTSKPDRTLLPLQ</sequence>
<evidence type="ECO:0000313" key="1">
    <source>
        <dbReference type="EMBL" id="KRY92856.1"/>
    </source>
</evidence>
<dbReference type="Proteomes" id="UP000054995">
    <property type="component" value="Unassembled WGS sequence"/>
</dbReference>
<dbReference type="EMBL" id="JYDT01000005">
    <property type="protein sequence ID" value="KRY92856.1"/>
    <property type="molecule type" value="Genomic_DNA"/>
</dbReference>
<accession>A0A0V1G3E2</accession>
<proteinExistence type="predicted"/>
<organism evidence="1 2">
    <name type="scientific">Trichinella pseudospiralis</name>
    <name type="common">Parasitic roundworm</name>
    <dbReference type="NCBI Taxonomy" id="6337"/>
    <lineage>
        <taxon>Eukaryota</taxon>
        <taxon>Metazoa</taxon>
        <taxon>Ecdysozoa</taxon>
        <taxon>Nematoda</taxon>
        <taxon>Enoplea</taxon>
        <taxon>Dorylaimia</taxon>
        <taxon>Trichinellida</taxon>
        <taxon>Trichinellidae</taxon>
        <taxon>Trichinella</taxon>
    </lineage>
</organism>
<comment type="caution">
    <text evidence="1">The sequence shown here is derived from an EMBL/GenBank/DDBJ whole genome shotgun (WGS) entry which is preliminary data.</text>
</comment>
<reference evidence="1 2" key="1">
    <citation type="submission" date="2015-01" db="EMBL/GenBank/DDBJ databases">
        <title>Evolution of Trichinella species and genotypes.</title>
        <authorList>
            <person name="Korhonen P.K."/>
            <person name="Edoardo P."/>
            <person name="Giuseppe L.R."/>
            <person name="Gasser R.B."/>
        </authorList>
    </citation>
    <scope>NUCLEOTIDE SEQUENCE [LARGE SCALE GENOMIC DNA]</scope>
    <source>
        <strain evidence="1">ISS470</strain>
    </source>
</reference>